<organism evidence="3 4">
    <name type="scientific">Streptomyces coryli</name>
    <dbReference type="NCBI Taxonomy" id="1128680"/>
    <lineage>
        <taxon>Bacteria</taxon>
        <taxon>Bacillati</taxon>
        <taxon>Actinomycetota</taxon>
        <taxon>Actinomycetes</taxon>
        <taxon>Kitasatosporales</taxon>
        <taxon>Streptomycetaceae</taxon>
        <taxon>Streptomyces</taxon>
    </lineage>
</organism>
<dbReference type="InterPro" id="IPR007210">
    <property type="entry name" value="ABC_Gly_betaine_transp_sub-bd"/>
</dbReference>
<evidence type="ECO:0000256" key="1">
    <source>
        <dbReference type="SAM" id="SignalP"/>
    </source>
</evidence>
<evidence type="ECO:0000259" key="2">
    <source>
        <dbReference type="Pfam" id="PF04069"/>
    </source>
</evidence>
<name>A0A6G4U701_9ACTN</name>
<dbReference type="PROSITE" id="PS51257">
    <property type="entry name" value="PROKAR_LIPOPROTEIN"/>
    <property type="match status" value="1"/>
</dbReference>
<sequence>MRRFLAVRASVAVLSASLLLASCGLTSGSPMVDDVQPGSVGKGKPLEGVSLAVTSKQFSEQLVLGTIAGLALKAAGADVVDRTGVQGSIGAREAVKSGEAALMYEYTGTGWITYLGHDTPVKDPQQQWLKLRDEDKKNGITWLPQSSLNNTYALAVTQASAKKYGLKTLSDMAALANKQPATATFCLGAEFASRDDGFPGVEKAYGMKVPAGNLKKMDDGLTYTQVAKGGSCTYAAVFNTDGRIEALKLQVLEDDKRFFPTYNAAPMVNSEVLAEHPQIAEVLAPVTKALTTDAARKLNAEVDVKGRHPHDVAKEWLVEEGFIKEG</sequence>
<dbReference type="Proteomes" id="UP000481583">
    <property type="component" value="Unassembled WGS sequence"/>
</dbReference>
<dbReference type="EMBL" id="JAAKZV010000168">
    <property type="protein sequence ID" value="NGN67883.1"/>
    <property type="molecule type" value="Genomic_DNA"/>
</dbReference>
<dbReference type="GO" id="GO:0043190">
    <property type="term" value="C:ATP-binding cassette (ABC) transporter complex"/>
    <property type="evidence" value="ECO:0007669"/>
    <property type="project" value="InterPro"/>
</dbReference>
<gene>
    <name evidence="3" type="ORF">G5C51_28785</name>
</gene>
<protein>
    <submittedName>
        <fullName evidence="3">Glycine betaine ABC transporter substrate-binding protein</fullName>
    </submittedName>
</protein>
<proteinExistence type="predicted"/>
<dbReference type="RefSeq" id="WP_165241307.1">
    <property type="nucleotide sequence ID" value="NZ_JAAKZV010000168.1"/>
</dbReference>
<evidence type="ECO:0000313" key="3">
    <source>
        <dbReference type="EMBL" id="NGN67883.1"/>
    </source>
</evidence>
<keyword evidence="4" id="KW-1185">Reference proteome</keyword>
<dbReference type="Gene3D" id="3.40.190.120">
    <property type="entry name" value="Osmoprotection protein (prox), domain 2"/>
    <property type="match status" value="1"/>
</dbReference>
<dbReference type="Gene3D" id="3.40.190.10">
    <property type="entry name" value="Periplasmic binding protein-like II"/>
    <property type="match status" value="1"/>
</dbReference>
<dbReference type="GO" id="GO:0022857">
    <property type="term" value="F:transmembrane transporter activity"/>
    <property type="evidence" value="ECO:0007669"/>
    <property type="project" value="InterPro"/>
</dbReference>
<evidence type="ECO:0000313" key="4">
    <source>
        <dbReference type="Proteomes" id="UP000481583"/>
    </source>
</evidence>
<dbReference type="Pfam" id="PF04069">
    <property type="entry name" value="OpuAC"/>
    <property type="match status" value="1"/>
</dbReference>
<dbReference type="CDD" id="cd13611">
    <property type="entry name" value="PBP2_YehZ"/>
    <property type="match status" value="1"/>
</dbReference>
<feature type="chain" id="PRO_5026006747" evidence="1">
    <location>
        <begin position="22"/>
        <end position="326"/>
    </location>
</feature>
<feature type="signal peptide" evidence="1">
    <location>
        <begin position="1"/>
        <end position="21"/>
    </location>
</feature>
<dbReference type="AlphaFoldDB" id="A0A6G4U701"/>
<comment type="caution">
    <text evidence="3">The sequence shown here is derived from an EMBL/GenBank/DDBJ whole genome shotgun (WGS) entry which is preliminary data.</text>
</comment>
<accession>A0A6G4U701</accession>
<keyword evidence="1" id="KW-0732">Signal</keyword>
<feature type="domain" description="ABC-type glycine betaine transport system substrate-binding" evidence="2">
    <location>
        <begin position="51"/>
        <end position="317"/>
    </location>
</feature>
<dbReference type="SUPFAM" id="SSF53850">
    <property type="entry name" value="Periplasmic binding protein-like II"/>
    <property type="match status" value="1"/>
</dbReference>
<reference evidence="3 4" key="1">
    <citation type="submission" date="2020-02" db="EMBL/GenBank/DDBJ databases">
        <title>Whole-genome analyses of novel actinobacteria.</title>
        <authorList>
            <person name="Sahin N."/>
        </authorList>
    </citation>
    <scope>NUCLEOTIDE SEQUENCE [LARGE SCALE GENOMIC DNA]</scope>
    <source>
        <strain evidence="3 4">A7024</strain>
    </source>
</reference>